<dbReference type="GO" id="GO:0050567">
    <property type="term" value="F:glutaminyl-tRNA synthase (glutamine-hydrolyzing) activity"/>
    <property type="evidence" value="ECO:0007669"/>
    <property type="project" value="UniProtKB-UniRule"/>
</dbReference>
<gene>
    <name evidence="1 2" type="primary">gatC</name>
    <name evidence="2" type="ORF">LNQ82_01110</name>
</gene>
<dbReference type="Proteomes" id="UP001056819">
    <property type="component" value="Chromosome"/>
</dbReference>
<protein>
    <recommendedName>
        <fullName evidence="1">Aspartyl/glutamyl-tRNA(Asn/Gln) amidotransferase subunit C</fullName>
        <shortName evidence="1">Asp/Glu-ADT subunit C</shortName>
        <ecNumber evidence="1">6.3.5.-</ecNumber>
    </recommendedName>
</protein>
<keyword evidence="1" id="KW-0547">Nucleotide-binding</keyword>
<dbReference type="HAMAP" id="MF_00122">
    <property type="entry name" value="GatC"/>
    <property type="match status" value="1"/>
</dbReference>
<dbReference type="EC" id="6.3.5.-" evidence="1"/>
<comment type="subunit">
    <text evidence="1">Heterotrimer of A, B and C subunits.</text>
</comment>
<comment type="similarity">
    <text evidence="1">Belongs to the GatC family.</text>
</comment>
<dbReference type="EMBL" id="CP097501">
    <property type="protein sequence ID" value="URD67791.1"/>
    <property type="molecule type" value="Genomic_DNA"/>
</dbReference>
<accession>A0AAE9KZY2</accession>
<comment type="catalytic activity">
    <reaction evidence="1">
        <text>L-glutamyl-tRNA(Gln) + L-glutamine + ATP + H2O = L-glutaminyl-tRNA(Gln) + L-glutamate + ADP + phosphate + H(+)</text>
        <dbReference type="Rhea" id="RHEA:17521"/>
        <dbReference type="Rhea" id="RHEA-COMP:9681"/>
        <dbReference type="Rhea" id="RHEA-COMP:9684"/>
        <dbReference type="ChEBI" id="CHEBI:15377"/>
        <dbReference type="ChEBI" id="CHEBI:15378"/>
        <dbReference type="ChEBI" id="CHEBI:29985"/>
        <dbReference type="ChEBI" id="CHEBI:30616"/>
        <dbReference type="ChEBI" id="CHEBI:43474"/>
        <dbReference type="ChEBI" id="CHEBI:58359"/>
        <dbReference type="ChEBI" id="CHEBI:78520"/>
        <dbReference type="ChEBI" id="CHEBI:78521"/>
        <dbReference type="ChEBI" id="CHEBI:456216"/>
    </reaction>
</comment>
<dbReference type="GO" id="GO:0005524">
    <property type="term" value="F:ATP binding"/>
    <property type="evidence" value="ECO:0007669"/>
    <property type="project" value="UniProtKB-KW"/>
</dbReference>
<comment type="catalytic activity">
    <reaction evidence="1">
        <text>L-aspartyl-tRNA(Asn) + L-glutamine + ATP + H2O = L-asparaginyl-tRNA(Asn) + L-glutamate + ADP + phosphate + 2 H(+)</text>
        <dbReference type="Rhea" id="RHEA:14513"/>
        <dbReference type="Rhea" id="RHEA-COMP:9674"/>
        <dbReference type="Rhea" id="RHEA-COMP:9677"/>
        <dbReference type="ChEBI" id="CHEBI:15377"/>
        <dbReference type="ChEBI" id="CHEBI:15378"/>
        <dbReference type="ChEBI" id="CHEBI:29985"/>
        <dbReference type="ChEBI" id="CHEBI:30616"/>
        <dbReference type="ChEBI" id="CHEBI:43474"/>
        <dbReference type="ChEBI" id="CHEBI:58359"/>
        <dbReference type="ChEBI" id="CHEBI:78515"/>
        <dbReference type="ChEBI" id="CHEBI:78516"/>
        <dbReference type="ChEBI" id="CHEBI:456216"/>
    </reaction>
</comment>
<keyword evidence="1" id="KW-0648">Protein biosynthesis</keyword>
<evidence type="ECO:0000313" key="3">
    <source>
        <dbReference type="Proteomes" id="UP001056819"/>
    </source>
</evidence>
<comment type="function">
    <text evidence="1">Allows the formation of correctly charged Asn-tRNA(Asn) or Gln-tRNA(Gln) through the transamidation of misacylated Asp-tRNA(Asn) or Glu-tRNA(Gln) in organisms which lack either or both of asparaginyl-tRNA or glutaminyl-tRNA synthetases. The reaction takes place in the presence of glutamine and ATP through an activated phospho-Asp-tRNA(Asn) or phospho-Glu-tRNA(Gln).</text>
</comment>
<dbReference type="InterPro" id="IPR036113">
    <property type="entry name" value="Asp/Glu-ADT_sf_sub_c"/>
</dbReference>
<keyword evidence="1" id="KW-0436">Ligase</keyword>
<keyword evidence="1" id="KW-0067">ATP-binding</keyword>
<dbReference type="GO" id="GO:0006450">
    <property type="term" value="P:regulation of translational fidelity"/>
    <property type="evidence" value="ECO:0007669"/>
    <property type="project" value="InterPro"/>
</dbReference>
<organism evidence="2 3">
    <name type="scientific">Conchiformibius steedae DSM 2580</name>
    <dbReference type="NCBI Taxonomy" id="1121352"/>
    <lineage>
        <taxon>Bacteria</taxon>
        <taxon>Pseudomonadati</taxon>
        <taxon>Pseudomonadota</taxon>
        <taxon>Betaproteobacteria</taxon>
        <taxon>Neisseriales</taxon>
        <taxon>Neisseriaceae</taxon>
        <taxon>Conchiformibius</taxon>
    </lineage>
</organism>
<dbReference type="Gene3D" id="1.10.20.60">
    <property type="entry name" value="Glu-tRNAGln amidotransferase C subunit, N-terminal domain"/>
    <property type="match status" value="1"/>
</dbReference>
<dbReference type="SUPFAM" id="SSF141000">
    <property type="entry name" value="Glu-tRNAGln amidotransferase C subunit"/>
    <property type="match status" value="1"/>
</dbReference>
<reference evidence="2" key="1">
    <citation type="submission" date="2022-05" db="EMBL/GenBank/DDBJ databases">
        <title>Alysiella filiformis genome sequencing.</title>
        <authorList>
            <person name="Viehboeck T."/>
        </authorList>
    </citation>
    <scope>NUCLEOTIDE SEQUENCE</scope>
    <source>
        <strain evidence="2">DSM 2580</strain>
    </source>
</reference>
<dbReference type="InterPro" id="IPR003837">
    <property type="entry name" value="GatC"/>
</dbReference>
<evidence type="ECO:0000256" key="1">
    <source>
        <dbReference type="HAMAP-Rule" id="MF_00122"/>
    </source>
</evidence>
<dbReference type="PANTHER" id="PTHR15004">
    <property type="entry name" value="GLUTAMYL-TRNA(GLN) AMIDOTRANSFERASE SUBUNIT C, MITOCHONDRIAL"/>
    <property type="match status" value="1"/>
</dbReference>
<dbReference type="PANTHER" id="PTHR15004:SF0">
    <property type="entry name" value="GLUTAMYL-TRNA(GLN) AMIDOTRANSFERASE SUBUNIT C, MITOCHONDRIAL"/>
    <property type="match status" value="1"/>
</dbReference>
<dbReference type="AlphaFoldDB" id="A0AAE9KZY2"/>
<name>A0AAE9KZY2_9NEIS</name>
<evidence type="ECO:0000313" key="2">
    <source>
        <dbReference type="EMBL" id="URD67791.1"/>
    </source>
</evidence>
<dbReference type="NCBIfam" id="TIGR00135">
    <property type="entry name" value="gatC"/>
    <property type="match status" value="1"/>
</dbReference>
<dbReference type="Pfam" id="PF02686">
    <property type="entry name" value="GatC"/>
    <property type="match status" value="1"/>
</dbReference>
<dbReference type="GO" id="GO:0006412">
    <property type="term" value="P:translation"/>
    <property type="evidence" value="ECO:0007669"/>
    <property type="project" value="UniProtKB-UniRule"/>
</dbReference>
<proteinExistence type="inferred from homology"/>
<dbReference type="GO" id="GO:0070681">
    <property type="term" value="P:glutaminyl-tRNAGln biosynthesis via transamidation"/>
    <property type="evidence" value="ECO:0007669"/>
    <property type="project" value="TreeGrafter"/>
</dbReference>
<sequence length="96" mass="10763">MALTPNDVEKIARLSRLRLNDSEKAAMLSELNDIFALIEKMQAVDTDGVEPMAHPHETALRLRDDVVTESDRAADYQACAPDVRERLYIVPQVIEG</sequence>
<dbReference type="RefSeq" id="WP_027021663.1">
    <property type="nucleotide sequence ID" value="NZ_CP097501.1"/>
</dbReference>